<reference evidence="1 2" key="2">
    <citation type="journal article" date="2022" name="Mol. Ecol. Resour.">
        <title>The genomes of chicory, endive, great burdock and yacon provide insights into Asteraceae paleo-polyploidization history and plant inulin production.</title>
        <authorList>
            <person name="Fan W."/>
            <person name="Wang S."/>
            <person name="Wang H."/>
            <person name="Wang A."/>
            <person name="Jiang F."/>
            <person name="Liu H."/>
            <person name="Zhao H."/>
            <person name="Xu D."/>
            <person name="Zhang Y."/>
        </authorList>
    </citation>
    <scope>NUCLEOTIDE SEQUENCE [LARGE SCALE GENOMIC DNA]</scope>
    <source>
        <strain evidence="2">cv. Niubang</strain>
    </source>
</reference>
<evidence type="ECO:0000313" key="2">
    <source>
        <dbReference type="Proteomes" id="UP001055879"/>
    </source>
</evidence>
<accession>A0ACB9DNH1</accession>
<protein>
    <submittedName>
        <fullName evidence="1">Uncharacterized protein</fullName>
    </submittedName>
</protein>
<proteinExistence type="predicted"/>
<sequence length="80" mass="9512">MFWFIPNLAPFKKFILLKIHKRRLFAILRPSLTFSLWVFTFFSKIFPSLFLLSRLSILFVSALNSDSSDLFVALWFDQYG</sequence>
<comment type="caution">
    <text evidence="1">The sequence shown here is derived from an EMBL/GenBank/DDBJ whole genome shotgun (WGS) entry which is preliminary data.</text>
</comment>
<name>A0ACB9DNH1_ARCLA</name>
<dbReference type="EMBL" id="CM042049">
    <property type="protein sequence ID" value="KAI3747761.1"/>
    <property type="molecule type" value="Genomic_DNA"/>
</dbReference>
<organism evidence="1 2">
    <name type="scientific">Arctium lappa</name>
    <name type="common">Greater burdock</name>
    <name type="synonym">Lappa major</name>
    <dbReference type="NCBI Taxonomy" id="4217"/>
    <lineage>
        <taxon>Eukaryota</taxon>
        <taxon>Viridiplantae</taxon>
        <taxon>Streptophyta</taxon>
        <taxon>Embryophyta</taxon>
        <taxon>Tracheophyta</taxon>
        <taxon>Spermatophyta</taxon>
        <taxon>Magnoliopsida</taxon>
        <taxon>eudicotyledons</taxon>
        <taxon>Gunneridae</taxon>
        <taxon>Pentapetalae</taxon>
        <taxon>asterids</taxon>
        <taxon>campanulids</taxon>
        <taxon>Asterales</taxon>
        <taxon>Asteraceae</taxon>
        <taxon>Carduoideae</taxon>
        <taxon>Cardueae</taxon>
        <taxon>Arctiinae</taxon>
        <taxon>Arctium</taxon>
    </lineage>
</organism>
<evidence type="ECO:0000313" key="1">
    <source>
        <dbReference type="EMBL" id="KAI3747761.1"/>
    </source>
</evidence>
<dbReference type="Proteomes" id="UP001055879">
    <property type="component" value="Linkage Group LG03"/>
</dbReference>
<gene>
    <name evidence="1" type="ORF">L6452_10398</name>
</gene>
<keyword evidence="2" id="KW-1185">Reference proteome</keyword>
<reference evidence="2" key="1">
    <citation type="journal article" date="2022" name="Mol. Ecol. Resour.">
        <title>The genomes of chicory, endive, great burdock and yacon provide insights into Asteraceae palaeo-polyploidization history and plant inulin production.</title>
        <authorList>
            <person name="Fan W."/>
            <person name="Wang S."/>
            <person name="Wang H."/>
            <person name="Wang A."/>
            <person name="Jiang F."/>
            <person name="Liu H."/>
            <person name="Zhao H."/>
            <person name="Xu D."/>
            <person name="Zhang Y."/>
        </authorList>
    </citation>
    <scope>NUCLEOTIDE SEQUENCE [LARGE SCALE GENOMIC DNA]</scope>
    <source>
        <strain evidence="2">cv. Niubang</strain>
    </source>
</reference>